<protein>
    <submittedName>
        <fullName evidence="1">Uncharacterized protein</fullName>
    </submittedName>
</protein>
<gene>
    <name evidence="1" type="ORF">BHF72_0329</name>
</gene>
<dbReference type="AlphaFoldDB" id="A0A1E5UC70"/>
<accession>A0A1E5UC70</accession>
<reference evidence="1 2" key="1">
    <citation type="submission" date="2016-09" db="EMBL/GenBank/DDBJ databases">
        <authorList>
            <person name="Capua I."/>
            <person name="De Benedictis P."/>
            <person name="Joannis T."/>
            <person name="Lombin L.H."/>
            <person name="Cattoli G."/>
        </authorList>
    </citation>
    <scope>NUCLEOTIDE SEQUENCE [LARGE SCALE GENOMIC DNA]</scope>
    <source>
        <strain evidence="1 2">NRS-1</strain>
    </source>
</reference>
<dbReference type="EMBL" id="MKGI01000076">
    <property type="protein sequence ID" value="OEL10509.1"/>
    <property type="molecule type" value="Genomic_DNA"/>
</dbReference>
<sequence length="42" mass="5095">MIIEIFYKDTNPKNCFLSIFTKLYYKIKITTNQEFNLMNLIS</sequence>
<evidence type="ECO:0000313" key="2">
    <source>
        <dbReference type="Proteomes" id="UP000095601"/>
    </source>
</evidence>
<evidence type="ECO:0000313" key="1">
    <source>
        <dbReference type="EMBL" id="OEL10509.1"/>
    </source>
</evidence>
<name>A0A1E5UC70_9FLAO</name>
<dbReference type="Proteomes" id="UP000095601">
    <property type="component" value="Unassembled WGS sequence"/>
</dbReference>
<comment type="caution">
    <text evidence="1">The sequence shown here is derived from an EMBL/GenBank/DDBJ whole genome shotgun (WGS) entry which is preliminary data.</text>
</comment>
<organism evidence="1 2">
    <name type="scientific">Cloacibacterium normanense</name>
    <dbReference type="NCBI Taxonomy" id="237258"/>
    <lineage>
        <taxon>Bacteria</taxon>
        <taxon>Pseudomonadati</taxon>
        <taxon>Bacteroidota</taxon>
        <taxon>Flavobacteriia</taxon>
        <taxon>Flavobacteriales</taxon>
        <taxon>Weeksellaceae</taxon>
    </lineage>
</organism>
<keyword evidence="2" id="KW-1185">Reference proteome</keyword>
<proteinExistence type="predicted"/>